<dbReference type="InterPro" id="IPR001878">
    <property type="entry name" value="Znf_CCHC"/>
</dbReference>
<evidence type="ECO:0000313" key="3">
    <source>
        <dbReference type="EMBL" id="VDN17715.1"/>
    </source>
</evidence>
<gene>
    <name evidence="3" type="ORF">DILT_LOCUS13001</name>
</gene>
<dbReference type="GO" id="GO:0008270">
    <property type="term" value="F:zinc ion binding"/>
    <property type="evidence" value="ECO:0007669"/>
    <property type="project" value="UniProtKB-KW"/>
</dbReference>
<keyword evidence="1" id="KW-0479">Metal-binding</keyword>
<sequence>MNPAGLNPHPFDRVKQLGAVGLPRQVPQKPLDEVTCFKCGDKGHYANRCNKGYLAFLSKGSNQVGVGAPVS</sequence>
<keyword evidence="1" id="KW-0862">Zinc</keyword>
<dbReference type="PROSITE" id="PS50158">
    <property type="entry name" value="ZF_CCHC"/>
    <property type="match status" value="1"/>
</dbReference>
<organism evidence="3 4">
    <name type="scientific">Dibothriocephalus latus</name>
    <name type="common">Fish tapeworm</name>
    <name type="synonym">Diphyllobothrium latum</name>
    <dbReference type="NCBI Taxonomy" id="60516"/>
    <lineage>
        <taxon>Eukaryota</taxon>
        <taxon>Metazoa</taxon>
        <taxon>Spiralia</taxon>
        <taxon>Lophotrochozoa</taxon>
        <taxon>Platyhelminthes</taxon>
        <taxon>Cestoda</taxon>
        <taxon>Eucestoda</taxon>
        <taxon>Diphyllobothriidea</taxon>
        <taxon>Diphyllobothriidae</taxon>
        <taxon>Dibothriocephalus</taxon>
    </lineage>
</organism>
<protein>
    <recommendedName>
        <fullName evidence="2">CCHC-type domain-containing protein</fullName>
    </recommendedName>
</protein>
<dbReference type="EMBL" id="UYRU01068451">
    <property type="protein sequence ID" value="VDN17715.1"/>
    <property type="molecule type" value="Genomic_DNA"/>
</dbReference>
<keyword evidence="1" id="KW-0863">Zinc-finger</keyword>
<dbReference type="GO" id="GO:0003676">
    <property type="term" value="F:nucleic acid binding"/>
    <property type="evidence" value="ECO:0007669"/>
    <property type="project" value="InterPro"/>
</dbReference>
<dbReference type="Pfam" id="PF00098">
    <property type="entry name" value="zf-CCHC"/>
    <property type="match status" value="1"/>
</dbReference>
<keyword evidence="4" id="KW-1185">Reference proteome</keyword>
<dbReference type="InterPro" id="IPR036875">
    <property type="entry name" value="Znf_CCHC_sf"/>
</dbReference>
<evidence type="ECO:0000256" key="1">
    <source>
        <dbReference type="PROSITE-ProRule" id="PRU00047"/>
    </source>
</evidence>
<dbReference type="OrthoDB" id="6282181at2759"/>
<name>A0A3P7LL60_DIBLA</name>
<dbReference type="Gene3D" id="4.10.60.10">
    <property type="entry name" value="Zinc finger, CCHC-type"/>
    <property type="match status" value="1"/>
</dbReference>
<reference evidence="3 4" key="1">
    <citation type="submission" date="2018-11" db="EMBL/GenBank/DDBJ databases">
        <authorList>
            <consortium name="Pathogen Informatics"/>
        </authorList>
    </citation>
    <scope>NUCLEOTIDE SEQUENCE [LARGE SCALE GENOMIC DNA]</scope>
</reference>
<dbReference type="AlphaFoldDB" id="A0A3P7LL60"/>
<dbReference type="Proteomes" id="UP000281553">
    <property type="component" value="Unassembled WGS sequence"/>
</dbReference>
<evidence type="ECO:0000259" key="2">
    <source>
        <dbReference type="PROSITE" id="PS50158"/>
    </source>
</evidence>
<evidence type="ECO:0000313" key="4">
    <source>
        <dbReference type="Proteomes" id="UP000281553"/>
    </source>
</evidence>
<feature type="domain" description="CCHC-type" evidence="2">
    <location>
        <begin position="36"/>
        <end position="49"/>
    </location>
</feature>
<accession>A0A3P7LL60</accession>
<dbReference type="SUPFAM" id="SSF57756">
    <property type="entry name" value="Retrovirus zinc finger-like domains"/>
    <property type="match status" value="1"/>
</dbReference>
<proteinExistence type="predicted"/>